<dbReference type="RefSeq" id="WP_173568950.1">
    <property type="nucleotide sequence ID" value="NZ_WOSY01000002.1"/>
</dbReference>
<comment type="caution">
    <text evidence="2">The sequence shown here is derived from an EMBL/GenBank/DDBJ whole genome shotgun (WGS) entry which is preliminary data.</text>
</comment>
<keyword evidence="3" id="KW-1185">Reference proteome</keyword>
<evidence type="ECO:0000313" key="3">
    <source>
        <dbReference type="Proteomes" id="UP000631653"/>
    </source>
</evidence>
<proteinExistence type="predicted"/>
<protein>
    <recommendedName>
        <fullName evidence="4">NADPH-dependent FMN reductase-like domain-containing protein</fullName>
    </recommendedName>
</protein>
<sequence>MVDPDSDHDTKTGKARLFDGDQSMTDDTPLHCVTLIGSLRKPSFNAAIEHA</sequence>
<name>A0ABX0JXX8_9PROT</name>
<feature type="compositionally biased region" description="Basic and acidic residues" evidence="1">
    <location>
        <begin position="1"/>
        <end position="19"/>
    </location>
</feature>
<gene>
    <name evidence="2" type="ORF">GOB81_03405</name>
</gene>
<dbReference type="Proteomes" id="UP000631653">
    <property type="component" value="Unassembled WGS sequence"/>
</dbReference>
<evidence type="ECO:0000313" key="2">
    <source>
        <dbReference type="EMBL" id="NHN87679.1"/>
    </source>
</evidence>
<reference evidence="2 3" key="1">
    <citation type="journal article" date="2020" name="Int. J. Syst. Evol. Microbiol.">
        <title>Novel acetic acid bacteria from cider fermentations: Acetobacter conturbans sp. nov. and Acetobacter fallax sp. nov.</title>
        <authorList>
            <person name="Sombolestani A.S."/>
            <person name="Cleenwerck I."/>
            <person name="Cnockaert M."/>
            <person name="Borremans W."/>
            <person name="Wieme A.D."/>
            <person name="De Vuyst L."/>
            <person name="Vandamme P."/>
        </authorList>
    </citation>
    <scope>NUCLEOTIDE SEQUENCE [LARGE SCALE GENOMIC DNA]</scope>
    <source>
        <strain evidence="2 3">LMG 1627</strain>
    </source>
</reference>
<feature type="region of interest" description="Disordered" evidence="1">
    <location>
        <begin position="1"/>
        <end position="26"/>
    </location>
</feature>
<evidence type="ECO:0000256" key="1">
    <source>
        <dbReference type="SAM" id="MobiDB-lite"/>
    </source>
</evidence>
<organism evidence="2 3">
    <name type="scientific">Acetobacter conturbans</name>
    <dbReference type="NCBI Taxonomy" id="1737472"/>
    <lineage>
        <taxon>Bacteria</taxon>
        <taxon>Pseudomonadati</taxon>
        <taxon>Pseudomonadota</taxon>
        <taxon>Alphaproteobacteria</taxon>
        <taxon>Acetobacterales</taxon>
        <taxon>Acetobacteraceae</taxon>
        <taxon>Acetobacter</taxon>
    </lineage>
</organism>
<evidence type="ECO:0008006" key="4">
    <source>
        <dbReference type="Google" id="ProtNLM"/>
    </source>
</evidence>
<accession>A0ABX0JXX8</accession>
<dbReference type="EMBL" id="WOSY01000002">
    <property type="protein sequence ID" value="NHN87679.1"/>
    <property type="molecule type" value="Genomic_DNA"/>
</dbReference>